<keyword evidence="3 6" id="KW-0808">Transferase</keyword>
<dbReference type="SUPFAM" id="SSF75217">
    <property type="entry name" value="alpha/beta knot"/>
    <property type="match status" value="1"/>
</dbReference>
<feature type="domain" description="RNA 2-O ribose methyltransferase substrate binding" evidence="5">
    <location>
        <begin position="82"/>
        <end position="158"/>
    </location>
</feature>
<comment type="caution">
    <text evidence="6">The sequence shown here is derived from an EMBL/GenBank/DDBJ whole genome shotgun (WGS) entry which is preliminary data.</text>
</comment>
<accession>A0A261F859</accession>
<dbReference type="GO" id="GO:0008173">
    <property type="term" value="F:RNA methyltransferase activity"/>
    <property type="evidence" value="ECO:0007669"/>
    <property type="project" value="InterPro"/>
</dbReference>
<evidence type="ECO:0000256" key="1">
    <source>
        <dbReference type="ARBA" id="ARBA00007228"/>
    </source>
</evidence>
<dbReference type="SMART" id="SM00967">
    <property type="entry name" value="SpoU_sub_bind"/>
    <property type="match status" value="1"/>
</dbReference>
<dbReference type="GO" id="GO:0032259">
    <property type="term" value="P:methylation"/>
    <property type="evidence" value="ECO:0007669"/>
    <property type="project" value="UniProtKB-KW"/>
</dbReference>
<dbReference type="PANTHER" id="PTHR46429:SF1">
    <property type="entry name" value="23S RRNA (GUANOSINE-2'-O-)-METHYLTRANSFERASE RLMB"/>
    <property type="match status" value="1"/>
</dbReference>
<evidence type="ECO:0000259" key="5">
    <source>
        <dbReference type="SMART" id="SM00967"/>
    </source>
</evidence>
<name>A0A261F859_9BIFI</name>
<dbReference type="GO" id="GO:0003723">
    <property type="term" value="F:RNA binding"/>
    <property type="evidence" value="ECO:0007669"/>
    <property type="project" value="InterPro"/>
</dbReference>
<dbReference type="GO" id="GO:0005829">
    <property type="term" value="C:cytosol"/>
    <property type="evidence" value="ECO:0007669"/>
    <property type="project" value="TreeGrafter"/>
</dbReference>
<gene>
    <name evidence="6" type="ORF">AEAE_1126</name>
</gene>
<evidence type="ECO:0000256" key="2">
    <source>
        <dbReference type="ARBA" id="ARBA00022603"/>
    </source>
</evidence>
<dbReference type="AlphaFoldDB" id="A0A261F859"/>
<organism evidence="6 7">
    <name type="scientific">Aeriscardovia aeriphila</name>
    <dbReference type="NCBI Taxonomy" id="218139"/>
    <lineage>
        <taxon>Bacteria</taxon>
        <taxon>Bacillati</taxon>
        <taxon>Actinomycetota</taxon>
        <taxon>Actinomycetes</taxon>
        <taxon>Bifidobacteriales</taxon>
        <taxon>Bifidobacteriaceae</taxon>
        <taxon>Aeriscardovia</taxon>
    </lineage>
</organism>
<evidence type="ECO:0000313" key="6">
    <source>
        <dbReference type="EMBL" id="OZG55329.1"/>
    </source>
</evidence>
<dbReference type="InterPro" id="IPR004441">
    <property type="entry name" value="rRNA_MeTrfase_TrmH"/>
</dbReference>
<protein>
    <submittedName>
        <fullName evidence="6">RNA methyltransferase</fullName>
    </submittedName>
</protein>
<dbReference type="NCBIfam" id="TIGR00186">
    <property type="entry name" value="rRNA_methyl_3"/>
    <property type="match status" value="1"/>
</dbReference>
<feature type="region of interest" description="Disordered" evidence="4">
    <location>
        <begin position="1"/>
        <end position="43"/>
    </location>
</feature>
<dbReference type="InterPro" id="IPR029028">
    <property type="entry name" value="Alpha/beta_knot_MTases"/>
</dbReference>
<evidence type="ECO:0000256" key="4">
    <source>
        <dbReference type="SAM" id="MobiDB-lite"/>
    </source>
</evidence>
<dbReference type="SUPFAM" id="SSF55315">
    <property type="entry name" value="L30e-like"/>
    <property type="match status" value="1"/>
</dbReference>
<dbReference type="Proteomes" id="UP000228976">
    <property type="component" value="Unassembled WGS sequence"/>
</dbReference>
<evidence type="ECO:0000313" key="7">
    <source>
        <dbReference type="Proteomes" id="UP000228976"/>
    </source>
</evidence>
<keyword evidence="2 6" id="KW-0489">Methyltransferase</keyword>
<comment type="similarity">
    <text evidence="1">Belongs to the class IV-like SAM-binding methyltransferase superfamily. RNA methyltransferase TrmH family.</text>
</comment>
<dbReference type="Gene3D" id="3.30.1330.30">
    <property type="match status" value="1"/>
</dbReference>
<dbReference type="PANTHER" id="PTHR46429">
    <property type="entry name" value="23S RRNA (GUANOSINE-2'-O-)-METHYLTRANSFERASE RLMB"/>
    <property type="match status" value="1"/>
</dbReference>
<dbReference type="EMBL" id="MWWU01000003">
    <property type="protein sequence ID" value="OZG55329.1"/>
    <property type="molecule type" value="Genomic_DNA"/>
</dbReference>
<dbReference type="GO" id="GO:0006396">
    <property type="term" value="P:RNA processing"/>
    <property type="evidence" value="ECO:0007669"/>
    <property type="project" value="InterPro"/>
</dbReference>
<dbReference type="InterPro" id="IPR013123">
    <property type="entry name" value="SpoU_subst-bd"/>
</dbReference>
<sequence>MAGNMRQESHNAKRSRLGKAVVGSGGRHRKSLRGKGPTPKAVDRVYHKAYKEKLEKEKRDFADPRLAARRRAQKYVKKNDELVIGRNAVLEALRAGVPSSDLYVAAHIEGDDRTREIIHLAAEKGLNILEADRLEIDRIARSENHQGVVLKTRPFEYSDLSELADKADAVFEATGKRQLFVALDGVTDAQNLGAVIRSAAAFHADGIILPERRSASVNAGAWKVSAGQAARMPVARVVNLNRAIEALQERGYYVVGLDGGGSADVGSTGFEMDPLVIVLGSEGSGLNALTRTKCDVIAGIPISQDVESLNASVAAGIALYATDQARRVAQQQD</sequence>
<dbReference type="InterPro" id="IPR029064">
    <property type="entry name" value="Ribosomal_eL30-like_sf"/>
</dbReference>
<evidence type="ECO:0000256" key="3">
    <source>
        <dbReference type="ARBA" id="ARBA00022679"/>
    </source>
</evidence>
<dbReference type="Pfam" id="PF08032">
    <property type="entry name" value="SpoU_sub_bind"/>
    <property type="match status" value="1"/>
</dbReference>
<dbReference type="Gene3D" id="3.40.1280.10">
    <property type="match status" value="1"/>
</dbReference>
<proteinExistence type="inferred from homology"/>
<keyword evidence="7" id="KW-1185">Reference proteome</keyword>
<dbReference type="InterPro" id="IPR001537">
    <property type="entry name" value="SpoU_MeTrfase"/>
</dbReference>
<reference evidence="6 7" key="1">
    <citation type="journal article" date="2017" name="BMC Genomics">
        <title>Comparative genomic and phylogenomic analyses of the Bifidobacteriaceae family.</title>
        <authorList>
            <person name="Lugli G.A."/>
            <person name="Milani C."/>
            <person name="Turroni F."/>
            <person name="Duranti S."/>
            <person name="Mancabelli L."/>
            <person name="Mangifesta M."/>
            <person name="Ferrario C."/>
            <person name="Modesto M."/>
            <person name="Mattarelli P."/>
            <person name="Jiri K."/>
            <person name="van Sinderen D."/>
            <person name="Ventura M."/>
        </authorList>
    </citation>
    <scope>NUCLEOTIDE SEQUENCE [LARGE SCALE GENOMIC DNA]</scope>
    <source>
        <strain evidence="6 7">LMG 21773</strain>
    </source>
</reference>
<dbReference type="Pfam" id="PF00588">
    <property type="entry name" value="SpoU_methylase"/>
    <property type="match status" value="1"/>
</dbReference>
<dbReference type="InterPro" id="IPR029026">
    <property type="entry name" value="tRNA_m1G_MTases_N"/>
</dbReference>
<dbReference type="CDD" id="cd18103">
    <property type="entry name" value="SpoU-like_RlmB"/>
    <property type="match status" value="1"/>
</dbReference>